<feature type="region of interest" description="Disordered" evidence="5">
    <location>
        <begin position="1095"/>
        <end position="1148"/>
    </location>
</feature>
<feature type="compositionally biased region" description="Basic and acidic residues" evidence="5">
    <location>
        <begin position="557"/>
        <end position="567"/>
    </location>
</feature>
<dbReference type="RefSeq" id="XP_013927931.1">
    <property type="nucleotide sequence ID" value="XM_014072456.1"/>
</dbReference>
<feature type="compositionally biased region" description="Basic and acidic residues" evidence="5">
    <location>
        <begin position="473"/>
        <end position="486"/>
    </location>
</feature>
<feature type="compositionally biased region" description="Acidic residues" evidence="5">
    <location>
        <begin position="523"/>
        <end position="539"/>
    </location>
</feature>
<protein>
    <submittedName>
        <fullName evidence="8">Peripheral-type benzodiazepine receptor-associated protein 1</fullName>
    </submittedName>
</protein>
<feature type="compositionally biased region" description="Polar residues" evidence="5">
    <location>
        <begin position="989"/>
        <end position="998"/>
    </location>
</feature>
<dbReference type="CDD" id="cd12013">
    <property type="entry name" value="SH3_RIM-BP_3"/>
    <property type="match status" value="1"/>
</dbReference>
<evidence type="ECO:0000259" key="6">
    <source>
        <dbReference type="PROSITE" id="PS50002"/>
    </source>
</evidence>
<feature type="domain" description="SH3" evidence="6">
    <location>
        <begin position="1146"/>
        <end position="1213"/>
    </location>
</feature>
<keyword evidence="3" id="KW-0677">Repeat</keyword>
<dbReference type="PANTHER" id="PTHR14234">
    <property type="entry name" value="RIM BINDING PROTEIN-RELATED"/>
    <property type="match status" value="1"/>
</dbReference>
<keyword evidence="7" id="KW-1185">Reference proteome</keyword>
<evidence type="ECO:0000256" key="3">
    <source>
        <dbReference type="ARBA" id="ARBA00022737"/>
    </source>
</evidence>
<dbReference type="SUPFAM" id="SSF50044">
    <property type="entry name" value="SH3-domain"/>
    <property type="match status" value="3"/>
</dbReference>
<keyword evidence="8" id="KW-0675">Receptor</keyword>
<gene>
    <name evidence="8" type="primary">BZRAP1</name>
</gene>
<feature type="compositionally biased region" description="Acidic residues" evidence="5">
    <location>
        <begin position="599"/>
        <end position="627"/>
    </location>
</feature>
<dbReference type="InterPro" id="IPR036116">
    <property type="entry name" value="FN3_sf"/>
</dbReference>
<feature type="region of interest" description="Disordered" evidence="5">
    <location>
        <begin position="727"/>
        <end position="756"/>
    </location>
</feature>
<feature type="compositionally biased region" description="Polar residues" evidence="5">
    <location>
        <begin position="408"/>
        <end position="426"/>
    </location>
</feature>
<dbReference type="SUPFAM" id="SSF49265">
    <property type="entry name" value="Fibronectin type III"/>
    <property type="match status" value="2"/>
</dbReference>
<dbReference type="Pfam" id="PF07653">
    <property type="entry name" value="SH3_2"/>
    <property type="match status" value="2"/>
</dbReference>
<keyword evidence="2 4" id="KW-0728">SH3 domain</keyword>
<evidence type="ECO:0000313" key="8">
    <source>
        <dbReference type="RefSeq" id="XP_013927931.1"/>
    </source>
</evidence>
<dbReference type="InterPro" id="IPR036028">
    <property type="entry name" value="SH3-like_dom_sf"/>
</dbReference>
<dbReference type="CDD" id="cd12012">
    <property type="entry name" value="SH3_RIM-BP_2"/>
    <property type="match status" value="1"/>
</dbReference>
<dbReference type="GeneID" id="106553874"/>
<dbReference type="GO" id="GO:0030156">
    <property type="term" value="F:benzodiazepine receptor binding"/>
    <property type="evidence" value="ECO:0007669"/>
    <property type="project" value="TreeGrafter"/>
</dbReference>
<evidence type="ECO:0000256" key="1">
    <source>
        <dbReference type="ARBA" id="ARBA00010749"/>
    </source>
</evidence>
<dbReference type="InterPro" id="IPR035753">
    <property type="entry name" value="RIM-BP_SH3_2"/>
</dbReference>
<dbReference type="InterPro" id="IPR013783">
    <property type="entry name" value="Ig-like_fold"/>
</dbReference>
<dbReference type="PROSITE" id="PS50002">
    <property type="entry name" value="SH3"/>
    <property type="match status" value="3"/>
</dbReference>
<feature type="domain" description="SH3" evidence="6">
    <location>
        <begin position="21"/>
        <end position="88"/>
    </location>
</feature>
<organism evidence="7 8">
    <name type="scientific">Thamnophis sirtalis</name>
    <dbReference type="NCBI Taxonomy" id="35019"/>
    <lineage>
        <taxon>Eukaryota</taxon>
        <taxon>Metazoa</taxon>
        <taxon>Chordata</taxon>
        <taxon>Craniata</taxon>
        <taxon>Vertebrata</taxon>
        <taxon>Euteleostomi</taxon>
        <taxon>Lepidosauria</taxon>
        <taxon>Squamata</taxon>
        <taxon>Bifurcata</taxon>
        <taxon>Unidentata</taxon>
        <taxon>Episquamata</taxon>
        <taxon>Toxicofera</taxon>
        <taxon>Serpentes</taxon>
        <taxon>Colubroidea</taxon>
        <taxon>Colubridae</taxon>
        <taxon>Natricinae</taxon>
        <taxon>Thamnophis</taxon>
    </lineage>
</organism>
<dbReference type="Proteomes" id="UP000504617">
    <property type="component" value="Unplaced"/>
</dbReference>
<dbReference type="AlphaFoldDB" id="A0A6I9YVA4"/>
<feature type="compositionally biased region" description="Low complexity" evidence="5">
    <location>
        <begin position="871"/>
        <end position="882"/>
    </location>
</feature>
<dbReference type="InterPro" id="IPR001452">
    <property type="entry name" value="SH3_domain"/>
</dbReference>
<dbReference type="FunFam" id="2.30.30.40:FF:000006">
    <property type="entry name" value="RIMS-binding protein 2 isoform X1"/>
    <property type="match status" value="1"/>
</dbReference>
<evidence type="ECO:0000313" key="7">
    <source>
        <dbReference type="Proteomes" id="UP000504617"/>
    </source>
</evidence>
<feature type="region of interest" description="Disordered" evidence="5">
    <location>
        <begin position="833"/>
        <end position="940"/>
    </location>
</feature>
<feature type="region of interest" description="Disordered" evidence="5">
    <location>
        <begin position="405"/>
        <end position="639"/>
    </location>
</feature>
<dbReference type="Gene3D" id="2.60.40.10">
    <property type="entry name" value="Immunoglobulins"/>
    <property type="match status" value="2"/>
</dbReference>
<dbReference type="SMART" id="SM00326">
    <property type="entry name" value="SH3"/>
    <property type="match status" value="3"/>
</dbReference>
<dbReference type="KEGG" id="tsr:106553874"/>
<dbReference type="CTD" id="9256"/>
<dbReference type="Gene3D" id="2.30.30.40">
    <property type="entry name" value="SH3 Domains"/>
    <property type="match status" value="3"/>
</dbReference>
<feature type="region of interest" description="Disordered" evidence="5">
    <location>
        <begin position="955"/>
        <end position="998"/>
    </location>
</feature>
<dbReference type="CDD" id="cd00063">
    <property type="entry name" value="FN3"/>
    <property type="match status" value="2"/>
</dbReference>
<dbReference type="OrthoDB" id="4158657at2759"/>
<feature type="region of interest" description="Disordered" evidence="5">
    <location>
        <begin position="1215"/>
        <end position="1234"/>
    </location>
</feature>
<reference evidence="8" key="1">
    <citation type="submission" date="2025-08" db="UniProtKB">
        <authorList>
            <consortium name="RefSeq"/>
        </authorList>
    </citation>
    <scope>IDENTIFICATION</scope>
</reference>
<feature type="domain" description="SH3" evidence="6">
    <location>
        <begin position="1005"/>
        <end position="1073"/>
    </location>
</feature>
<comment type="similarity">
    <text evidence="1">Belongs to the RIMBP family.</text>
</comment>
<proteinExistence type="inferred from homology"/>
<dbReference type="FunFam" id="2.30.30.40:FF:000023">
    <property type="entry name" value="RIMS-binding protein 2 isoform F"/>
    <property type="match status" value="1"/>
</dbReference>
<accession>A0A6I9YVA4</accession>
<dbReference type="InterPro" id="IPR003961">
    <property type="entry name" value="FN3_dom"/>
</dbReference>
<feature type="compositionally biased region" description="Polar residues" evidence="5">
    <location>
        <begin position="843"/>
        <end position="853"/>
    </location>
</feature>
<evidence type="ECO:0000256" key="2">
    <source>
        <dbReference type="ARBA" id="ARBA00022443"/>
    </source>
</evidence>
<name>A0A6I9YVA4_9SAUR</name>
<feature type="compositionally biased region" description="Basic and acidic residues" evidence="5">
    <location>
        <begin position="443"/>
        <end position="452"/>
    </location>
</feature>
<dbReference type="Pfam" id="PF25523">
    <property type="entry name" value="Ig_RIMBP2"/>
    <property type="match status" value="2"/>
</dbReference>
<dbReference type="PANTHER" id="PTHR14234:SF20">
    <property type="entry name" value="PERIPHERAL-TYPE BENZODIAZEPINE RECEPTOR-ASSOCIATED PROTEIN 1"/>
    <property type="match status" value="1"/>
</dbReference>
<evidence type="ECO:0000256" key="5">
    <source>
        <dbReference type="SAM" id="MobiDB-lite"/>
    </source>
</evidence>
<evidence type="ECO:0000256" key="4">
    <source>
        <dbReference type="PROSITE-ProRule" id="PRU00192"/>
    </source>
</evidence>
<dbReference type="InterPro" id="IPR057884">
    <property type="entry name" value="FN3_RIM-BP1/2/3"/>
</dbReference>
<dbReference type="InterPro" id="IPR040325">
    <property type="entry name" value="RIMBP1/2/3"/>
</dbReference>
<feature type="compositionally biased region" description="Basic and acidic residues" evidence="5">
    <location>
        <begin position="493"/>
        <end position="504"/>
    </location>
</feature>
<feature type="compositionally biased region" description="Acidic residues" evidence="5">
    <location>
        <begin position="833"/>
        <end position="842"/>
    </location>
</feature>
<sequence length="1234" mass="137832">MEELEIDSISLVPEQENHDPVKLQVFLARYSYNPFDGPNENPEAELPLTAGEYIYVYGEMDEDGFFEGELMDGRRGLVPSNFVERLADDDLVTFLPQELHDLSQSSPLERSFLSISISSGERSDYSLEELNASTAPSRLEGDQGEGGISIAVPYPRKVTLIKQFASSLLVTWDPPLVPSGSCLDVQSYNVFVDAELRENVKASSQMKAMIDRLDLKTKAYRVSIQSVSEKGSSDRLQCTFLVGCGFVLAPSQLQVRSVKATSVELSWMSSNSNFPHTIYLNGGACDIVKAGIYWYTFRNLNPNTSYIATVEIQPQQAFWKTFPEVEEQVLSTEIQFTTSSAGSPDAPLDVRVDPGPTSGILVISWLPVTIDAEGSSNGVRVTGYAVYADGQKELLLTVTKQEPRISDSGANSLETFESCSAEQGTNAPPEREPDNSQSSLEPPMDRPSKEEDSATGEVGQSEGQTPESLVDSGRMKPLKEGSRDDSSQLVPRIRREQAEKRSDPGNRTLNLLTDHNRGSDLSDITEEEEEEDEKEEEEEKPVSGRPGEMKWNPSEYGGRENGDKLDLGDTDSDEEILERILEMPLQKNRSKALFSIPEVTEEEEEQEQEDDDDDEVDDDDDEEEEGWDPVLNQPISIPLEKKTVESFQSKLPNHTRRAQDPPCSWSRRNHNLSELILPEKTLLQTLRGECMNETSSCSGRWDGEDITYQWDDRKKPSRSPLLEWRKSSHCKEKTRAQPQGHRKRKGDIREPSVSLRSNSYYTGGGLYRVQSLTENLNVITSLEMEDDLKLCSWAGQRLDQVPPRRMMPQEKREKAVQSLPRCLRPENLEIDIEYDSNEEEDLTITSTPVSLLSSDGRADGSPTDCEEEWSDCSSRSGSVQSSGRRELKRSNSWEGESTDWSTSPSHSSGHCRWRKKANGAPEEWNRTWEKSPSVLGARPEQAWKEGPLVQTWVTGNPGLLDSTSYQSPVQRDRRSLRKSQEGTPPLSGTIGTWRSPSIESADDKGSARLFVALFDYDPVSMSPNRDAAEEELPFQEGQILKVYGHKDADGFYRGECAGRTGFIPCNMVSELRVDSDSARKQLLEEGHISTDMLMESLGNGAFSPPPSHPLNRPSKPRRSKKAESIRVEDQVPDLEAPGKQNPSSEDPVRTMVAIFDYNPQENSPNPDTEVELRFCAGDIVTVLSSMDDDGFYYGEVNGQKGLVPSNFLEALPSDGALASEPSLGRQRVRKRRIQ</sequence>
<dbReference type="FunFam" id="2.30.30.40:FF:000016">
    <property type="entry name" value="RIMS-binding protein 2 isoform X2"/>
    <property type="match status" value="1"/>
</dbReference>
<dbReference type="Pfam" id="PF14604">
    <property type="entry name" value="SH3_9"/>
    <property type="match status" value="1"/>
</dbReference>
<dbReference type="SMART" id="SM00060">
    <property type="entry name" value="FN3"/>
    <property type="match status" value="2"/>
</dbReference>
<dbReference type="InterPro" id="IPR035755">
    <property type="entry name" value="RIM-BP_SH3_3"/>
</dbReference>
<feature type="compositionally biased region" description="Low complexity" evidence="5">
    <location>
        <begin position="898"/>
        <end position="908"/>
    </location>
</feature>
<dbReference type="CDD" id="cd12014">
    <property type="entry name" value="SH3_RIM-BP_1"/>
    <property type="match status" value="1"/>
</dbReference>